<protein>
    <submittedName>
        <fullName evidence="1 3">Uncharacterized protein</fullName>
    </submittedName>
</protein>
<evidence type="ECO:0000313" key="2">
    <source>
        <dbReference type="Proteomes" id="UP000268014"/>
    </source>
</evidence>
<accession>A0A0N4WQR2</accession>
<gene>
    <name evidence="1" type="ORF">HPLM_LOCUS13776</name>
</gene>
<name>A0A0N4WQR2_HAEPC</name>
<evidence type="ECO:0000313" key="3">
    <source>
        <dbReference type="WBParaSite" id="HPLM_0001378401-mRNA-1"/>
    </source>
</evidence>
<organism evidence="3">
    <name type="scientific">Haemonchus placei</name>
    <name type="common">Barber's pole worm</name>
    <dbReference type="NCBI Taxonomy" id="6290"/>
    <lineage>
        <taxon>Eukaryota</taxon>
        <taxon>Metazoa</taxon>
        <taxon>Ecdysozoa</taxon>
        <taxon>Nematoda</taxon>
        <taxon>Chromadorea</taxon>
        <taxon>Rhabditida</taxon>
        <taxon>Rhabditina</taxon>
        <taxon>Rhabditomorpha</taxon>
        <taxon>Strongyloidea</taxon>
        <taxon>Trichostrongylidae</taxon>
        <taxon>Haemonchus</taxon>
    </lineage>
</organism>
<dbReference type="Proteomes" id="UP000268014">
    <property type="component" value="Unassembled WGS sequence"/>
</dbReference>
<keyword evidence="2" id="KW-1185">Reference proteome</keyword>
<proteinExistence type="predicted"/>
<dbReference type="OrthoDB" id="10444745at2759"/>
<dbReference type="OMA" id="CEQERAM"/>
<dbReference type="EMBL" id="UZAF01018337">
    <property type="protein sequence ID" value="VDO50573.1"/>
    <property type="molecule type" value="Genomic_DNA"/>
</dbReference>
<sequence length="140" mass="15362">MNLRRNGMHAYGGMSLAVSKGASEKPFRSEVTDCGSYHNANSCVNKKAVTNELHDAGETRNATGKCEHEKAVRKVLREEGKMLNVHDGCANEKVAKKGVFVLRVMLSVTKCCAIHRPECLEQPRGIASQNPVTWCFGLCL</sequence>
<dbReference type="WBParaSite" id="HPLM_0001378401-mRNA-1">
    <property type="protein sequence ID" value="HPLM_0001378401-mRNA-1"/>
    <property type="gene ID" value="HPLM_0001378401"/>
</dbReference>
<reference evidence="3" key="1">
    <citation type="submission" date="2017-02" db="UniProtKB">
        <authorList>
            <consortium name="WormBaseParasite"/>
        </authorList>
    </citation>
    <scope>IDENTIFICATION</scope>
</reference>
<reference evidence="1 2" key="2">
    <citation type="submission" date="2018-11" db="EMBL/GenBank/DDBJ databases">
        <authorList>
            <consortium name="Pathogen Informatics"/>
        </authorList>
    </citation>
    <scope>NUCLEOTIDE SEQUENCE [LARGE SCALE GENOMIC DNA]</scope>
    <source>
        <strain evidence="1 2">MHpl1</strain>
    </source>
</reference>
<dbReference type="AlphaFoldDB" id="A0A0N4WQR2"/>
<evidence type="ECO:0000313" key="1">
    <source>
        <dbReference type="EMBL" id="VDO50573.1"/>
    </source>
</evidence>